<evidence type="ECO:0000313" key="1">
    <source>
        <dbReference type="EMBL" id="CAF1049126.1"/>
    </source>
</evidence>
<comment type="caution">
    <text evidence="2">The sequence shown here is derived from an EMBL/GenBank/DDBJ whole genome shotgun (WGS) entry which is preliminary data.</text>
</comment>
<sequence>MILKQTKVVEKQATITKTPDVSRIIQKSTYDPNLLLSGYVVLSADHLSSSLATIRKEVERLDGILSSKIDDTVGIVVNLQSIFPFKFFN</sequence>
<reference evidence="2" key="1">
    <citation type="submission" date="2021-02" db="EMBL/GenBank/DDBJ databases">
        <authorList>
            <person name="Nowell W R."/>
        </authorList>
    </citation>
    <scope>NUCLEOTIDE SEQUENCE</scope>
</reference>
<dbReference type="EMBL" id="CAJNOL010001018">
    <property type="protein sequence ID" value="CAF1266507.1"/>
    <property type="molecule type" value="Genomic_DNA"/>
</dbReference>
<gene>
    <name evidence="2" type="ORF">JXQ802_LOCUS27762</name>
    <name evidence="1" type="ORF">PYM288_LOCUS17048</name>
</gene>
<dbReference type="Proteomes" id="UP000663870">
    <property type="component" value="Unassembled WGS sequence"/>
</dbReference>
<evidence type="ECO:0000313" key="3">
    <source>
        <dbReference type="Proteomes" id="UP000663870"/>
    </source>
</evidence>
<accession>A0A815B5C9</accession>
<dbReference type="Proteomes" id="UP000663854">
    <property type="component" value="Unassembled WGS sequence"/>
</dbReference>
<keyword evidence="3" id="KW-1185">Reference proteome</keyword>
<protein>
    <submittedName>
        <fullName evidence="2">Uncharacterized protein</fullName>
    </submittedName>
</protein>
<dbReference type="EMBL" id="CAJNOH010000466">
    <property type="protein sequence ID" value="CAF1049126.1"/>
    <property type="molecule type" value="Genomic_DNA"/>
</dbReference>
<name>A0A815B5C9_9BILA</name>
<organism evidence="2 3">
    <name type="scientific">Rotaria sordida</name>
    <dbReference type="NCBI Taxonomy" id="392033"/>
    <lineage>
        <taxon>Eukaryota</taxon>
        <taxon>Metazoa</taxon>
        <taxon>Spiralia</taxon>
        <taxon>Gnathifera</taxon>
        <taxon>Rotifera</taxon>
        <taxon>Eurotatoria</taxon>
        <taxon>Bdelloidea</taxon>
        <taxon>Philodinida</taxon>
        <taxon>Philodinidae</taxon>
        <taxon>Rotaria</taxon>
    </lineage>
</organism>
<dbReference type="AlphaFoldDB" id="A0A815B5C9"/>
<proteinExistence type="predicted"/>
<evidence type="ECO:0000313" key="2">
    <source>
        <dbReference type="EMBL" id="CAF1266507.1"/>
    </source>
</evidence>